<feature type="compositionally biased region" description="Pro residues" evidence="1">
    <location>
        <begin position="103"/>
        <end position="119"/>
    </location>
</feature>
<keyword evidence="3" id="KW-1185">Reference proteome</keyword>
<reference evidence="2 3" key="1">
    <citation type="submission" date="2024-09" db="EMBL/GenBank/DDBJ databases">
        <authorList>
            <person name="Sun Q."/>
            <person name="Mori K."/>
        </authorList>
    </citation>
    <scope>NUCLEOTIDE SEQUENCE [LARGE SCALE GENOMIC DNA]</scope>
    <source>
        <strain evidence="2 3">TBRC 3947</strain>
    </source>
</reference>
<organism evidence="2 3">
    <name type="scientific">Phytohabitans kaempferiae</name>
    <dbReference type="NCBI Taxonomy" id="1620943"/>
    <lineage>
        <taxon>Bacteria</taxon>
        <taxon>Bacillati</taxon>
        <taxon>Actinomycetota</taxon>
        <taxon>Actinomycetes</taxon>
        <taxon>Micromonosporales</taxon>
        <taxon>Micromonosporaceae</taxon>
    </lineage>
</organism>
<accession>A0ABV6LZY5</accession>
<dbReference type="EMBL" id="JBHLUH010000010">
    <property type="protein sequence ID" value="MFC0527852.1"/>
    <property type="molecule type" value="Genomic_DNA"/>
</dbReference>
<feature type="region of interest" description="Disordered" evidence="1">
    <location>
        <begin position="273"/>
        <end position="293"/>
    </location>
</feature>
<name>A0ABV6LZY5_9ACTN</name>
<comment type="caution">
    <text evidence="2">The sequence shown here is derived from an EMBL/GenBank/DDBJ whole genome shotgun (WGS) entry which is preliminary data.</text>
</comment>
<evidence type="ECO:0008006" key="4">
    <source>
        <dbReference type="Google" id="ProtNLM"/>
    </source>
</evidence>
<evidence type="ECO:0000313" key="2">
    <source>
        <dbReference type="EMBL" id="MFC0527852.1"/>
    </source>
</evidence>
<feature type="region of interest" description="Disordered" evidence="1">
    <location>
        <begin position="86"/>
        <end position="119"/>
    </location>
</feature>
<dbReference type="RefSeq" id="WP_377248572.1">
    <property type="nucleotide sequence ID" value="NZ_JBHLUH010000010.1"/>
</dbReference>
<gene>
    <name evidence="2" type="ORF">ACFFIA_09275</name>
</gene>
<protein>
    <recommendedName>
        <fullName evidence="4">DUF222 domain-containing protein</fullName>
    </recommendedName>
</protein>
<proteinExistence type="predicted"/>
<evidence type="ECO:0000256" key="1">
    <source>
        <dbReference type="SAM" id="MobiDB-lite"/>
    </source>
</evidence>
<sequence>MSLVQELGASVRATSDDLPIGLVAVAVERLRLAGELLMWVRQESVDPIGVPRLAGAMEHAEQAAQALRVAQDALLAYLTSIGLSHDGTPAPDGSWRTAMDPESAPPAQPASPDGAPPPLGRWWAERVAALTGHGSPAARGDSAATDGPDLMRRVAAGVRSEDRDRLHRELGGVEAPVGLGLAALAPPVLYRLASDLLRHRPREEDLPVLTREIEPRVRDLLPGLPPEILQIQLQRICRVPVRPRDHDAPPPHPADFAVVGSVVTGVLLRLLDREPDSLDPEAPEPVPDTETHA</sequence>
<dbReference type="Proteomes" id="UP001589867">
    <property type="component" value="Unassembled WGS sequence"/>
</dbReference>
<evidence type="ECO:0000313" key="3">
    <source>
        <dbReference type="Proteomes" id="UP001589867"/>
    </source>
</evidence>